<organism evidence="4 5">
    <name type="scientific">Halocynthiibacter styelae</name>
    <dbReference type="NCBI Taxonomy" id="2761955"/>
    <lineage>
        <taxon>Bacteria</taxon>
        <taxon>Pseudomonadati</taxon>
        <taxon>Pseudomonadota</taxon>
        <taxon>Alphaproteobacteria</taxon>
        <taxon>Rhodobacterales</taxon>
        <taxon>Paracoccaceae</taxon>
        <taxon>Halocynthiibacter</taxon>
    </lineage>
</organism>
<dbReference type="SUPFAM" id="SSF64438">
    <property type="entry name" value="CNF1/YfiH-like putative cysteine hydrolases"/>
    <property type="match status" value="1"/>
</dbReference>
<dbReference type="InterPro" id="IPR038592">
    <property type="entry name" value="CheD-like_sf"/>
</dbReference>
<dbReference type="InterPro" id="IPR005659">
    <property type="entry name" value="Chemorcpt_Glu_NH3ase_CheD"/>
</dbReference>
<protein>
    <recommendedName>
        <fullName evidence="3">Probable chemoreceptor glutamine deamidase CheD</fullName>
        <ecNumber evidence="3">3.5.1.44</ecNumber>
    </recommendedName>
</protein>
<dbReference type="Pfam" id="PF03975">
    <property type="entry name" value="CheD"/>
    <property type="match status" value="1"/>
</dbReference>
<dbReference type="EMBL" id="JADCKQ010000001">
    <property type="protein sequence ID" value="MBI1492049.1"/>
    <property type="molecule type" value="Genomic_DNA"/>
</dbReference>
<accession>A0A8J7ISD1</accession>
<dbReference type="InterPro" id="IPR011324">
    <property type="entry name" value="Cytotoxic_necrot_fac-like_cat"/>
</dbReference>
<sequence length="173" mass="18481">MKRNEHRQHITQGQFVVATGPDAILTTLLGSCVSTCLWDSVTGIGGMNHILLPDRRFGEGAAHGEGVNEMELLINGLIKAGAIRDQLKAKIFGGARMISMSTDIGETNAAFALQFLKNEGIECMGASTGGTNARQIMFWPGTGKALVRIAESNPVEVEKPTAPRNTGAEIELF</sequence>
<dbReference type="Proteomes" id="UP000640583">
    <property type="component" value="Unassembled WGS sequence"/>
</dbReference>
<dbReference type="GO" id="GO:0006935">
    <property type="term" value="P:chemotaxis"/>
    <property type="evidence" value="ECO:0007669"/>
    <property type="project" value="UniProtKB-UniRule"/>
</dbReference>
<dbReference type="Gene3D" id="3.30.1330.200">
    <property type="match status" value="1"/>
</dbReference>
<proteinExistence type="inferred from homology"/>
<evidence type="ECO:0000313" key="4">
    <source>
        <dbReference type="EMBL" id="MBI1492049.1"/>
    </source>
</evidence>
<dbReference type="PANTHER" id="PTHR35147:SF3">
    <property type="entry name" value="CHEMORECEPTOR GLUTAMINE DEAMIDASE CHED 1-RELATED"/>
    <property type="match status" value="1"/>
</dbReference>
<dbReference type="HAMAP" id="MF_01440">
    <property type="entry name" value="CheD"/>
    <property type="match status" value="1"/>
</dbReference>
<keyword evidence="5" id="KW-1185">Reference proteome</keyword>
<evidence type="ECO:0000256" key="1">
    <source>
        <dbReference type="ARBA" id="ARBA00022500"/>
    </source>
</evidence>
<comment type="function">
    <text evidence="3">Probably deamidates glutamine residues to glutamate on methyl-accepting chemotaxis receptors (MCPs), playing an important role in chemotaxis.</text>
</comment>
<comment type="similarity">
    <text evidence="3">Belongs to the CheD family.</text>
</comment>
<gene>
    <name evidence="3" type="primary">cheD</name>
    <name evidence="4" type="ORF">H1D41_00200</name>
</gene>
<evidence type="ECO:0000256" key="2">
    <source>
        <dbReference type="ARBA" id="ARBA00022801"/>
    </source>
</evidence>
<dbReference type="PANTHER" id="PTHR35147">
    <property type="entry name" value="CHEMORECEPTOR GLUTAMINE DEAMIDASE CHED-RELATED"/>
    <property type="match status" value="1"/>
</dbReference>
<dbReference type="RefSeq" id="WP_228847020.1">
    <property type="nucleotide sequence ID" value="NZ_JADCKQ010000001.1"/>
</dbReference>
<dbReference type="EC" id="3.5.1.44" evidence="3"/>
<name>A0A8J7ISD1_9RHOB</name>
<keyword evidence="1 3" id="KW-0145">Chemotaxis</keyword>
<dbReference type="GO" id="GO:0050568">
    <property type="term" value="F:protein-glutamine glutaminase activity"/>
    <property type="evidence" value="ECO:0007669"/>
    <property type="project" value="UniProtKB-UniRule"/>
</dbReference>
<reference evidence="4" key="1">
    <citation type="submission" date="2020-10" db="EMBL/GenBank/DDBJ databases">
        <title>Paenihalocynthiibacter styelae gen. nov., sp. nov., isolated from stalked sea squirt Styela clava.</title>
        <authorList>
            <person name="Kim Y.-O."/>
            <person name="Yoon J.-H."/>
        </authorList>
    </citation>
    <scope>NUCLEOTIDE SEQUENCE</scope>
    <source>
        <strain evidence="4">MYP1-1</strain>
    </source>
</reference>
<comment type="catalytic activity">
    <reaction evidence="3">
        <text>L-glutaminyl-[protein] + H2O = L-glutamyl-[protein] + NH4(+)</text>
        <dbReference type="Rhea" id="RHEA:16441"/>
        <dbReference type="Rhea" id="RHEA-COMP:10207"/>
        <dbReference type="Rhea" id="RHEA-COMP:10208"/>
        <dbReference type="ChEBI" id="CHEBI:15377"/>
        <dbReference type="ChEBI" id="CHEBI:28938"/>
        <dbReference type="ChEBI" id="CHEBI:29973"/>
        <dbReference type="ChEBI" id="CHEBI:30011"/>
        <dbReference type="EC" id="3.5.1.44"/>
    </reaction>
</comment>
<comment type="caution">
    <text evidence="4">The sequence shown here is derived from an EMBL/GenBank/DDBJ whole genome shotgun (WGS) entry which is preliminary data.</text>
</comment>
<evidence type="ECO:0000313" key="5">
    <source>
        <dbReference type="Proteomes" id="UP000640583"/>
    </source>
</evidence>
<dbReference type="AlphaFoldDB" id="A0A8J7ISD1"/>
<keyword evidence="2 3" id="KW-0378">Hydrolase</keyword>
<evidence type="ECO:0000256" key="3">
    <source>
        <dbReference type="HAMAP-Rule" id="MF_01440"/>
    </source>
</evidence>
<dbReference type="CDD" id="cd16352">
    <property type="entry name" value="CheD"/>
    <property type="match status" value="1"/>
</dbReference>